<feature type="transmembrane region" description="Helical" evidence="1">
    <location>
        <begin position="101"/>
        <end position="120"/>
    </location>
</feature>
<proteinExistence type="predicted"/>
<feature type="transmembrane region" description="Helical" evidence="1">
    <location>
        <begin position="132"/>
        <end position="152"/>
    </location>
</feature>
<gene>
    <name evidence="2" type="ORF">LCGC14_0340070</name>
</gene>
<protein>
    <submittedName>
        <fullName evidence="2">Uncharacterized protein</fullName>
    </submittedName>
</protein>
<dbReference type="AlphaFoldDB" id="A0A0F9TDW1"/>
<organism evidence="2">
    <name type="scientific">marine sediment metagenome</name>
    <dbReference type="NCBI Taxonomy" id="412755"/>
    <lineage>
        <taxon>unclassified sequences</taxon>
        <taxon>metagenomes</taxon>
        <taxon>ecological metagenomes</taxon>
    </lineage>
</organism>
<feature type="transmembrane region" description="Helical" evidence="1">
    <location>
        <begin position="164"/>
        <end position="186"/>
    </location>
</feature>
<sequence length="206" mass="21462">MEAISYVVFIVLAGLAAMAIVSVLRGFLERRRPPKPAGAVKPFIDFPPPEAVVRTPGVSRVGTFALVWATLNLGGIVTWLATGFGMQDRMAGVSDMVRVTAVGYFAIASILAGMGGMLMLSGKADGRRILSWAGFLFVMIVMMGFGISLVVWGSKEAALADRQLAATAAIVLFVHLVVDTGLAAAAQRVGLPAKPMAVVGGEGADQ</sequence>
<feature type="transmembrane region" description="Helical" evidence="1">
    <location>
        <begin position="6"/>
        <end position="28"/>
    </location>
</feature>
<evidence type="ECO:0000256" key="1">
    <source>
        <dbReference type="SAM" id="Phobius"/>
    </source>
</evidence>
<reference evidence="2" key="1">
    <citation type="journal article" date="2015" name="Nature">
        <title>Complex archaea that bridge the gap between prokaryotes and eukaryotes.</title>
        <authorList>
            <person name="Spang A."/>
            <person name="Saw J.H."/>
            <person name="Jorgensen S.L."/>
            <person name="Zaremba-Niedzwiedzka K."/>
            <person name="Martijn J."/>
            <person name="Lind A.E."/>
            <person name="van Eijk R."/>
            <person name="Schleper C."/>
            <person name="Guy L."/>
            <person name="Ettema T.J."/>
        </authorList>
    </citation>
    <scope>NUCLEOTIDE SEQUENCE</scope>
</reference>
<name>A0A0F9TDW1_9ZZZZ</name>
<keyword evidence="1" id="KW-1133">Transmembrane helix</keyword>
<feature type="transmembrane region" description="Helical" evidence="1">
    <location>
        <begin position="61"/>
        <end position="81"/>
    </location>
</feature>
<evidence type="ECO:0000313" key="2">
    <source>
        <dbReference type="EMBL" id="KKN79445.1"/>
    </source>
</evidence>
<keyword evidence="1" id="KW-0812">Transmembrane</keyword>
<comment type="caution">
    <text evidence="2">The sequence shown here is derived from an EMBL/GenBank/DDBJ whole genome shotgun (WGS) entry which is preliminary data.</text>
</comment>
<accession>A0A0F9TDW1</accession>
<keyword evidence="1" id="KW-0472">Membrane</keyword>
<dbReference type="EMBL" id="LAZR01000247">
    <property type="protein sequence ID" value="KKN79445.1"/>
    <property type="molecule type" value="Genomic_DNA"/>
</dbReference>